<evidence type="ECO:0000256" key="3">
    <source>
        <dbReference type="ARBA" id="ARBA00012438"/>
    </source>
</evidence>
<dbReference type="SUPFAM" id="SSF47384">
    <property type="entry name" value="Homodimeric domain of signal transducing histidine kinase"/>
    <property type="match status" value="1"/>
</dbReference>
<comment type="subcellular location">
    <subcellularLocation>
        <location evidence="2">Cell membrane</location>
        <topology evidence="2">Multi-pass membrane protein</topology>
    </subcellularLocation>
</comment>
<keyword evidence="9 18" id="KW-0418">Kinase</keyword>
<dbReference type="InterPro" id="IPR003660">
    <property type="entry name" value="HAMP_dom"/>
</dbReference>
<accession>A0A9D2B9V2</accession>
<keyword evidence="4" id="KW-1003">Cell membrane</keyword>
<evidence type="ECO:0000256" key="2">
    <source>
        <dbReference type="ARBA" id="ARBA00004651"/>
    </source>
</evidence>
<evidence type="ECO:0000256" key="12">
    <source>
        <dbReference type="ARBA" id="ARBA00023012"/>
    </source>
</evidence>
<dbReference type="EMBL" id="DXEM01000031">
    <property type="protein sequence ID" value="HIX68351.1"/>
    <property type="molecule type" value="Genomic_DNA"/>
</dbReference>
<dbReference type="Pfam" id="PF00512">
    <property type="entry name" value="HisKA"/>
    <property type="match status" value="1"/>
</dbReference>
<dbReference type="FunFam" id="1.10.287.130:FF:000001">
    <property type="entry name" value="Two-component sensor histidine kinase"/>
    <property type="match status" value="1"/>
</dbReference>
<dbReference type="SMART" id="SM00387">
    <property type="entry name" value="HATPase_c"/>
    <property type="match status" value="1"/>
</dbReference>
<evidence type="ECO:0000256" key="6">
    <source>
        <dbReference type="ARBA" id="ARBA00022679"/>
    </source>
</evidence>
<evidence type="ECO:0000256" key="4">
    <source>
        <dbReference type="ARBA" id="ARBA00022475"/>
    </source>
</evidence>
<dbReference type="PROSITE" id="PS50885">
    <property type="entry name" value="HAMP"/>
    <property type="match status" value="1"/>
</dbReference>
<dbReference type="InterPro" id="IPR005467">
    <property type="entry name" value="His_kinase_dom"/>
</dbReference>
<feature type="domain" description="Histidine kinase" evidence="16">
    <location>
        <begin position="202"/>
        <end position="417"/>
    </location>
</feature>
<evidence type="ECO:0000256" key="9">
    <source>
        <dbReference type="ARBA" id="ARBA00022777"/>
    </source>
</evidence>
<dbReference type="PANTHER" id="PTHR45528:SF1">
    <property type="entry name" value="SENSOR HISTIDINE KINASE CPXA"/>
    <property type="match status" value="1"/>
</dbReference>
<dbReference type="PROSITE" id="PS50109">
    <property type="entry name" value="HIS_KIN"/>
    <property type="match status" value="1"/>
</dbReference>
<feature type="coiled-coil region" evidence="14">
    <location>
        <begin position="161"/>
        <end position="192"/>
    </location>
</feature>
<evidence type="ECO:0000256" key="14">
    <source>
        <dbReference type="SAM" id="Coils"/>
    </source>
</evidence>
<dbReference type="Gene3D" id="3.30.565.10">
    <property type="entry name" value="Histidine kinase-like ATPase, C-terminal domain"/>
    <property type="match status" value="1"/>
</dbReference>
<evidence type="ECO:0000256" key="7">
    <source>
        <dbReference type="ARBA" id="ARBA00022692"/>
    </source>
</evidence>
<keyword evidence="11 15" id="KW-1133">Transmembrane helix</keyword>
<dbReference type="AlphaFoldDB" id="A0A9D2B9V2"/>
<keyword evidence="8" id="KW-0547">Nucleotide-binding</keyword>
<evidence type="ECO:0000256" key="5">
    <source>
        <dbReference type="ARBA" id="ARBA00022553"/>
    </source>
</evidence>
<evidence type="ECO:0000256" key="15">
    <source>
        <dbReference type="SAM" id="Phobius"/>
    </source>
</evidence>
<proteinExistence type="predicted"/>
<evidence type="ECO:0000313" key="19">
    <source>
        <dbReference type="Proteomes" id="UP000886721"/>
    </source>
</evidence>
<dbReference type="Pfam" id="PF00672">
    <property type="entry name" value="HAMP"/>
    <property type="match status" value="1"/>
</dbReference>
<dbReference type="Pfam" id="PF02518">
    <property type="entry name" value="HATPase_c"/>
    <property type="match status" value="1"/>
</dbReference>
<organism evidence="18 19">
    <name type="scientific">Candidatus Anaerostipes excrementavium</name>
    <dbReference type="NCBI Taxonomy" id="2838463"/>
    <lineage>
        <taxon>Bacteria</taxon>
        <taxon>Bacillati</taxon>
        <taxon>Bacillota</taxon>
        <taxon>Clostridia</taxon>
        <taxon>Lachnospirales</taxon>
        <taxon>Lachnospiraceae</taxon>
        <taxon>Anaerostipes</taxon>
    </lineage>
</organism>
<sequence>MDEIAGEYDYRIMIRDPLNQMVYSSEGEQGVMYKDLKNILNNIDKIQNQINERGYAVTTNASKNQGTSINLMGYLDGQYTVIINTPMESIRVSASLSGRFTAYVGIFLILGAGIVMYIFTRRFTKPIEEMSKAADQMSNLNFDVKVHNTEDDELGQLGSSLNELSRKLEMTISELKTANNELQKDIEQKVQIDEMRKEFLSHVSHELKTPIALIQGYSEGLKDNISEDEESRNFYCDVITDEAKKMNRMVQKLLTLNQIEFGNNKVEMERFDITELIHNMLSSNQILLEKEGIHVDFKEDSVYVWADEFMIEEVVSNYLSNARNHVSHHGIIRISYCQHGDNLRVKVYNTGKHIPEEDIDKLWVKFYKVDKARTREYGGSGVGLSIVEATMKAHGKDYGVSNIEGGVEFYFEVELDKK</sequence>
<dbReference type="InterPro" id="IPR050398">
    <property type="entry name" value="HssS/ArlS-like"/>
</dbReference>
<dbReference type="Gene3D" id="6.10.340.10">
    <property type="match status" value="1"/>
</dbReference>
<dbReference type="InterPro" id="IPR036890">
    <property type="entry name" value="HATPase_C_sf"/>
</dbReference>
<dbReference type="SMART" id="SM00388">
    <property type="entry name" value="HisKA"/>
    <property type="match status" value="1"/>
</dbReference>
<keyword evidence="6" id="KW-0808">Transferase</keyword>
<dbReference type="PANTHER" id="PTHR45528">
    <property type="entry name" value="SENSOR HISTIDINE KINASE CPXA"/>
    <property type="match status" value="1"/>
</dbReference>
<dbReference type="CDD" id="cd06225">
    <property type="entry name" value="HAMP"/>
    <property type="match status" value="1"/>
</dbReference>
<keyword evidence="14" id="KW-0175">Coiled coil</keyword>
<dbReference type="SUPFAM" id="SSF158472">
    <property type="entry name" value="HAMP domain-like"/>
    <property type="match status" value="1"/>
</dbReference>
<comment type="catalytic activity">
    <reaction evidence="1">
        <text>ATP + protein L-histidine = ADP + protein N-phospho-L-histidine.</text>
        <dbReference type="EC" id="2.7.13.3"/>
    </reaction>
</comment>
<dbReference type="InterPro" id="IPR003594">
    <property type="entry name" value="HATPase_dom"/>
</dbReference>
<dbReference type="Gene3D" id="1.10.287.130">
    <property type="match status" value="1"/>
</dbReference>
<reference evidence="18" key="2">
    <citation type="submission" date="2021-04" db="EMBL/GenBank/DDBJ databases">
        <authorList>
            <person name="Gilroy R."/>
        </authorList>
    </citation>
    <scope>NUCLEOTIDE SEQUENCE</scope>
    <source>
        <strain evidence="18">CHK191-13928</strain>
    </source>
</reference>
<evidence type="ECO:0000256" key="10">
    <source>
        <dbReference type="ARBA" id="ARBA00022840"/>
    </source>
</evidence>
<dbReference type="CDD" id="cd00082">
    <property type="entry name" value="HisKA"/>
    <property type="match status" value="1"/>
</dbReference>
<reference evidence="18" key="1">
    <citation type="journal article" date="2021" name="PeerJ">
        <title>Extensive microbial diversity within the chicken gut microbiome revealed by metagenomics and culture.</title>
        <authorList>
            <person name="Gilroy R."/>
            <person name="Ravi A."/>
            <person name="Getino M."/>
            <person name="Pursley I."/>
            <person name="Horton D.L."/>
            <person name="Alikhan N.F."/>
            <person name="Baker D."/>
            <person name="Gharbi K."/>
            <person name="Hall N."/>
            <person name="Watson M."/>
            <person name="Adriaenssens E.M."/>
            <person name="Foster-Nyarko E."/>
            <person name="Jarju S."/>
            <person name="Secka A."/>
            <person name="Antonio M."/>
            <person name="Oren A."/>
            <person name="Chaudhuri R.R."/>
            <person name="La Ragione R."/>
            <person name="Hildebrand F."/>
            <person name="Pallen M.J."/>
        </authorList>
    </citation>
    <scope>NUCLEOTIDE SEQUENCE</scope>
    <source>
        <strain evidence="18">CHK191-13928</strain>
    </source>
</reference>
<feature type="domain" description="HAMP" evidence="17">
    <location>
        <begin position="121"/>
        <end position="173"/>
    </location>
</feature>
<name>A0A9D2B9V2_9FIRM</name>
<dbReference type="GO" id="GO:0005524">
    <property type="term" value="F:ATP binding"/>
    <property type="evidence" value="ECO:0007669"/>
    <property type="project" value="UniProtKB-KW"/>
</dbReference>
<keyword evidence="5" id="KW-0597">Phosphoprotein</keyword>
<evidence type="ECO:0000256" key="11">
    <source>
        <dbReference type="ARBA" id="ARBA00022989"/>
    </source>
</evidence>
<dbReference type="SMART" id="SM00304">
    <property type="entry name" value="HAMP"/>
    <property type="match status" value="1"/>
</dbReference>
<evidence type="ECO:0000256" key="13">
    <source>
        <dbReference type="ARBA" id="ARBA00023136"/>
    </source>
</evidence>
<keyword evidence="7 15" id="KW-0812">Transmembrane</keyword>
<dbReference type="EC" id="2.7.13.3" evidence="3"/>
<keyword evidence="12" id="KW-0902">Two-component regulatory system</keyword>
<evidence type="ECO:0000256" key="1">
    <source>
        <dbReference type="ARBA" id="ARBA00000085"/>
    </source>
</evidence>
<dbReference type="GO" id="GO:0000155">
    <property type="term" value="F:phosphorelay sensor kinase activity"/>
    <property type="evidence" value="ECO:0007669"/>
    <property type="project" value="InterPro"/>
</dbReference>
<evidence type="ECO:0000256" key="8">
    <source>
        <dbReference type="ARBA" id="ARBA00022741"/>
    </source>
</evidence>
<comment type="caution">
    <text evidence="18">The sequence shown here is derived from an EMBL/GenBank/DDBJ whole genome shotgun (WGS) entry which is preliminary data.</text>
</comment>
<evidence type="ECO:0000259" key="17">
    <source>
        <dbReference type="PROSITE" id="PS50885"/>
    </source>
</evidence>
<dbReference type="SUPFAM" id="SSF55874">
    <property type="entry name" value="ATPase domain of HSP90 chaperone/DNA topoisomerase II/histidine kinase"/>
    <property type="match status" value="1"/>
</dbReference>
<keyword evidence="10" id="KW-0067">ATP-binding</keyword>
<protein>
    <recommendedName>
        <fullName evidence="3">histidine kinase</fullName>
        <ecNumber evidence="3">2.7.13.3</ecNumber>
    </recommendedName>
</protein>
<dbReference type="InterPro" id="IPR036097">
    <property type="entry name" value="HisK_dim/P_sf"/>
</dbReference>
<keyword evidence="13 15" id="KW-0472">Membrane</keyword>
<dbReference type="GO" id="GO:0005886">
    <property type="term" value="C:plasma membrane"/>
    <property type="evidence" value="ECO:0007669"/>
    <property type="project" value="UniProtKB-SubCell"/>
</dbReference>
<feature type="transmembrane region" description="Helical" evidence="15">
    <location>
        <begin position="100"/>
        <end position="119"/>
    </location>
</feature>
<dbReference type="Proteomes" id="UP000886721">
    <property type="component" value="Unassembled WGS sequence"/>
</dbReference>
<gene>
    <name evidence="18" type="ORF">H9735_09595</name>
</gene>
<dbReference type="InterPro" id="IPR003661">
    <property type="entry name" value="HisK_dim/P_dom"/>
</dbReference>
<evidence type="ECO:0000259" key="16">
    <source>
        <dbReference type="PROSITE" id="PS50109"/>
    </source>
</evidence>
<evidence type="ECO:0000313" key="18">
    <source>
        <dbReference type="EMBL" id="HIX68351.1"/>
    </source>
</evidence>